<dbReference type="GO" id="GO:0032040">
    <property type="term" value="C:small-subunit processome"/>
    <property type="evidence" value="ECO:0007669"/>
    <property type="project" value="TreeGrafter"/>
</dbReference>
<dbReference type="PANTHER" id="PTHR13237">
    <property type="entry name" value="SOMETHING ABOUT SILENCING PROTEIN 10-RELATED"/>
    <property type="match status" value="1"/>
</dbReference>
<dbReference type="EMBL" id="FN668689">
    <property type="protein sequence ID" value="CBK25017.2"/>
    <property type="molecule type" value="Genomic_DNA"/>
</dbReference>
<gene>
    <name evidence="2" type="ORF">GSBLH_T00004663001</name>
</gene>
<proteinExistence type="predicted"/>
<organism evidence="2">
    <name type="scientific">Blastocystis hominis</name>
    <dbReference type="NCBI Taxonomy" id="12968"/>
    <lineage>
        <taxon>Eukaryota</taxon>
        <taxon>Sar</taxon>
        <taxon>Stramenopiles</taxon>
        <taxon>Bigyra</taxon>
        <taxon>Opalozoa</taxon>
        <taxon>Opalinata</taxon>
        <taxon>Blastocystidae</taxon>
        <taxon>Blastocystis</taxon>
    </lineage>
</organism>
<dbReference type="GO" id="GO:0000462">
    <property type="term" value="P:maturation of SSU-rRNA from tricistronic rRNA transcript (SSU-rRNA, 5.8S rRNA, LSU-rRNA)"/>
    <property type="evidence" value="ECO:0007669"/>
    <property type="project" value="TreeGrafter"/>
</dbReference>
<evidence type="ECO:0000313" key="2">
    <source>
        <dbReference type="EMBL" id="CBK25017.2"/>
    </source>
</evidence>
<feature type="compositionally biased region" description="Polar residues" evidence="1">
    <location>
        <begin position="124"/>
        <end position="135"/>
    </location>
</feature>
<evidence type="ECO:0008006" key="4">
    <source>
        <dbReference type="Google" id="ProtNLM"/>
    </source>
</evidence>
<evidence type="ECO:0000313" key="3">
    <source>
        <dbReference type="Proteomes" id="UP000008312"/>
    </source>
</evidence>
<dbReference type="OrthoDB" id="203440at2759"/>
<dbReference type="Pfam" id="PF04000">
    <property type="entry name" value="Sas10_Utp3"/>
    <property type="match status" value="1"/>
</dbReference>
<accession>D8MAC8</accession>
<feature type="region of interest" description="Disordered" evidence="1">
    <location>
        <begin position="304"/>
        <end position="324"/>
    </location>
</feature>
<name>D8MAC8_BLAHO</name>
<dbReference type="RefSeq" id="XP_012899065.1">
    <property type="nucleotide sequence ID" value="XM_013043611.1"/>
</dbReference>
<feature type="compositionally biased region" description="Acidic residues" evidence="1">
    <location>
        <begin position="143"/>
        <end position="153"/>
    </location>
</feature>
<evidence type="ECO:0000256" key="1">
    <source>
        <dbReference type="SAM" id="MobiDB-lite"/>
    </source>
</evidence>
<dbReference type="AlphaFoldDB" id="D8MAC8"/>
<dbReference type="GeneID" id="24921675"/>
<dbReference type="InterPro" id="IPR007146">
    <property type="entry name" value="Sas10/Utp3/C1D"/>
</dbReference>
<feature type="compositionally biased region" description="Basic residues" evidence="1">
    <location>
        <begin position="313"/>
        <end position="324"/>
    </location>
</feature>
<feature type="region of interest" description="Disordered" evidence="1">
    <location>
        <begin position="124"/>
        <end position="172"/>
    </location>
</feature>
<dbReference type="PANTHER" id="PTHR13237:SF9">
    <property type="entry name" value="NEUROGUIDIN"/>
    <property type="match status" value="1"/>
</dbReference>
<reference evidence="2" key="1">
    <citation type="submission" date="2010-02" db="EMBL/GenBank/DDBJ databases">
        <title>Sequencing and annotation of the Blastocystis hominis genome.</title>
        <authorList>
            <person name="Wincker P."/>
        </authorList>
    </citation>
    <scope>NUCLEOTIDE SEQUENCE</scope>
    <source>
        <strain evidence="2">Singapore isolate B</strain>
    </source>
</reference>
<dbReference type="InParanoid" id="D8MAC8"/>
<dbReference type="OMA" id="PVHYNET"/>
<keyword evidence="3" id="KW-1185">Reference proteome</keyword>
<dbReference type="Proteomes" id="UP000008312">
    <property type="component" value="Unassembled WGS sequence"/>
</dbReference>
<protein>
    <recommendedName>
        <fullName evidence="4">Sas10 C-terminal domain-containing protein</fullName>
    </recommendedName>
</protein>
<sequence>MKDNTSSYSEKELSKFISNNKAEVLSILTDITTQLPNLQSQIEKLNSLVQSFPSSFTNGLSILDLKSQFLLSYNEYLLVYMVMKLEGIDLQSHPLFESLVRFRTLLEKLDPLELKMKTEIDNVLNPQTDSSSLNPLTFKPNLDDLDSASDSDSDSDKPSPSSSSKKQLYVPPKIAAVPYSERDAAKDEHRREQLRDKIASNAFISELRDEISDRPRTINMRSTGDLSLDRELKERKDFEESNFVRVNRTREQKKRERQASLALQRGQKIGEFDEFDSLTRLARESDKIAGQIVDEDEFGNRVKRVQVDERQAKRGGRRGKKGRR</sequence>